<reference evidence="1 2" key="1">
    <citation type="submission" date="2021-06" db="EMBL/GenBank/DDBJ databases">
        <authorList>
            <person name="Palmer J.M."/>
        </authorList>
    </citation>
    <scope>NUCLEOTIDE SEQUENCE [LARGE SCALE GENOMIC DNA]</scope>
    <source>
        <strain evidence="1 2">GA_2019</strain>
        <tissue evidence="1">Muscle</tissue>
    </source>
</reference>
<accession>A0ABV0P242</accession>
<dbReference type="EMBL" id="JAHRIO010060316">
    <property type="protein sequence ID" value="MEQ2177768.1"/>
    <property type="molecule type" value="Genomic_DNA"/>
</dbReference>
<feature type="non-terminal residue" evidence="1">
    <location>
        <position position="1"/>
    </location>
</feature>
<comment type="caution">
    <text evidence="1">The sequence shown here is derived from an EMBL/GenBank/DDBJ whole genome shotgun (WGS) entry which is preliminary data.</text>
</comment>
<dbReference type="Proteomes" id="UP001476798">
    <property type="component" value="Unassembled WGS sequence"/>
</dbReference>
<name>A0ABV0P242_9TELE</name>
<protein>
    <submittedName>
        <fullName evidence="1">Uncharacterized protein</fullName>
    </submittedName>
</protein>
<sequence>CQSIHTMEHEFYECPEYLSNGPAEVERTEEYEFEVGFLIIYSALKYFSYSLNFLN</sequence>
<gene>
    <name evidence="1" type="ORF">GOODEAATRI_007038</name>
</gene>
<evidence type="ECO:0000313" key="1">
    <source>
        <dbReference type="EMBL" id="MEQ2177768.1"/>
    </source>
</evidence>
<proteinExistence type="predicted"/>
<evidence type="ECO:0000313" key="2">
    <source>
        <dbReference type="Proteomes" id="UP001476798"/>
    </source>
</evidence>
<keyword evidence="2" id="KW-1185">Reference proteome</keyword>
<organism evidence="1 2">
    <name type="scientific">Goodea atripinnis</name>
    <dbReference type="NCBI Taxonomy" id="208336"/>
    <lineage>
        <taxon>Eukaryota</taxon>
        <taxon>Metazoa</taxon>
        <taxon>Chordata</taxon>
        <taxon>Craniata</taxon>
        <taxon>Vertebrata</taxon>
        <taxon>Euteleostomi</taxon>
        <taxon>Actinopterygii</taxon>
        <taxon>Neopterygii</taxon>
        <taxon>Teleostei</taxon>
        <taxon>Neoteleostei</taxon>
        <taxon>Acanthomorphata</taxon>
        <taxon>Ovalentaria</taxon>
        <taxon>Atherinomorphae</taxon>
        <taxon>Cyprinodontiformes</taxon>
        <taxon>Goodeidae</taxon>
        <taxon>Goodea</taxon>
    </lineage>
</organism>